<evidence type="ECO:0000256" key="5">
    <source>
        <dbReference type="RuleBase" id="RU000383"/>
    </source>
</evidence>
<evidence type="ECO:0000256" key="3">
    <source>
        <dbReference type="ARBA" id="ARBA00023127"/>
    </source>
</evidence>
<evidence type="ECO:0000256" key="4">
    <source>
        <dbReference type="ARBA" id="ARBA00032419"/>
    </source>
</evidence>
<dbReference type="InterPro" id="IPR043198">
    <property type="entry name" value="Cyclin/Ssn8"/>
</dbReference>
<dbReference type="GO" id="GO:0006357">
    <property type="term" value="P:regulation of transcription by RNA polymerase II"/>
    <property type="evidence" value="ECO:0007669"/>
    <property type="project" value="InterPro"/>
</dbReference>
<sequence length="229" mass="26830">MKVENQLKSRRIDYKLEEDYFYGARFIFECGYKLKGNPLTLATAATIYHRFYREVDFSHYDKYLIAATALYVAGKMSDDYKLRDVINVAHYTLHKSILDLKDEYWMRRDALLQAELLVMRVLKFKVDPPECHRYLLHYLKSLQGWLDRDSWERVPVAQSSLAFLQDLHHSPQILDATPQDLALACLYITLQSYGLEVAPKEDWFTALYKDANLGTIIDTLLELYNKVGN</sequence>
<dbReference type="PIRSF" id="PIRSF028758">
    <property type="entry name" value="Cyclin, C/H/G types"/>
    <property type="match status" value="1"/>
</dbReference>
<comment type="similarity">
    <text evidence="1">Belongs to the cyclin family. Cyclin-like FAM58 subfamily.</text>
</comment>
<protein>
    <recommendedName>
        <fullName evidence="2">Cyclin-Q</fullName>
    </recommendedName>
    <alternativeName>
        <fullName evidence="4">Cyclin-related protein FAM58A</fullName>
    </alternativeName>
</protein>
<keyword evidence="8" id="KW-1185">Reference proteome</keyword>
<dbReference type="InterPro" id="IPR006671">
    <property type="entry name" value="Cyclin_N"/>
</dbReference>
<dbReference type="CDD" id="cd20534">
    <property type="entry name" value="CYCLIN_CCNM_CCNQ_rpt1"/>
    <property type="match status" value="1"/>
</dbReference>
<dbReference type="SMART" id="SM00385">
    <property type="entry name" value="CYCLIN"/>
    <property type="match status" value="1"/>
</dbReference>
<dbReference type="SUPFAM" id="SSF47954">
    <property type="entry name" value="Cyclin-like"/>
    <property type="match status" value="2"/>
</dbReference>
<organism evidence="7 8">
    <name type="scientific">Nezara viridula</name>
    <name type="common">Southern green stink bug</name>
    <name type="synonym">Cimex viridulus</name>
    <dbReference type="NCBI Taxonomy" id="85310"/>
    <lineage>
        <taxon>Eukaryota</taxon>
        <taxon>Metazoa</taxon>
        <taxon>Ecdysozoa</taxon>
        <taxon>Arthropoda</taxon>
        <taxon>Hexapoda</taxon>
        <taxon>Insecta</taxon>
        <taxon>Pterygota</taxon>
        <taxon>Neoptera</taxon>
        <taxon>Paraneoptera</taxon>
        <taxon>Hemiptera</taxon>
        <taxon>Heteroptera</taxon>
        <taxon>Panheteroptera</taxon>
        <taxon>Pentatomomorpha</taxon>
        <taxon>Pentatomoidea</taxon>
        <taxon>Pentatomidae</taxon>
        <taxon>Pentatominae</taxon>
        <taxon>Nezara</taxon>
    </lineage>
</organism>
<proteinExistence type="inferred from homology"/>
<dbReference type="EMBL" id="OV725080">
    <property type="protein sequence ID" value="CAH1399382.1"/>
    <property type="molecule type" value="Genomic_DNA"/>
</dbReference>
<dbReference type="InterPro" id="IPR013763">
    <property type="entry name" value="Cyclin-like_dom"/>
</dbReference>
<dbReference type="InterPro" id="IPR036915">
    <property type="entry name" value="Cyclin-like_sf"/>
</dbReference>
<dbReference type="Proteomes" id="UP001152798">
    <property type="component" value="Chromosome 4"/>
</dbReference>
<dbReference type="AlphaFoldDB" id="A0A9P0HCF8"/>
<feature type="domain" description="Cyclin-like" evidence="6">
    <location>
        <begin position="25"/>
        <end position="120"/>
    </location>
</feature>
<dbReference type="PANTHER" id="PTHR10026">
    <property type="entry name" value="CYCLIN"/>
    <property type="match status" value="1"/>
</dbReference>
<dbReference type="InterPro" id="IPR048053">
    <property type="entry name" value="Cyclin-Q_second_cyclin_box"/>
</dbReference>
<gene>
    <name evidence="7" type="ORF">NEZAVI_LOCUS8842</name>
</gene>
<evidence type="ECO:0000313" key="8">
    <source>
        <dbReference type="Proteomes" id="UP001152798"/>
    </source>
</evidence>
<dbReference type="OrthoDB" id="79090at2759"/>
<dbReference type="GO" id="GO:0016538">
    <property type="term" value="F:cyclin-dependent protein serine/threonine kinase regulator activity"/>
    <property type="evidence" value="ECO:0007669"/>
    <property type="project" value="InterPro"/>
</dbReference>
<accession>A0A9P0HCF8</accession>
<dbReference type="Pfam" id="PF00134">
    <property type="entry name" value="Cyclin_N"/>
    <property type="match status" value="1"/>
</dbReference>
<dbReference type="CDD" id="cd20535">
    <property type="entry name" value="CYCLIN_CCNM_CCNQ_rpt2"/>
    <property type="match status" value="1"/>
</dbReference>
<evidence type="ECO:0000256" key="2">
    <source>
        <dbReference type="ARBA" id="ARBA00019501"/>
    </source>
</evidence>
<dbReference type="InterPro" id="IPR048055">
    <property type="entry name" value="Cyclin-Q_first_cyclin_box"/>
</dbReference>
<keyword evidence="3 5" id="KW-0195">Cyclin</keyword>
<evidence type="ECO:0000313" key="7">
    <source>
        <dbReference type="EMBL" id="CAH1399382.1"/>
    </source>
</evidence>
<evidence type="ECO:0000256" key="1">
    <source>
        <dbReference type="ARBA" id="ARBA00010390"/>
    </source>
</evidence>
<name>A0A9P0HCF8_NEZVI</name>
<evidence type="ECO:0000259" key="6">
    <source>
        <dbReference type="SMART" id="SM00385"/>
    </source>
</evidence>
<reference evidence="7" key="1">
    <citation type="submission" date="2022-01" db="EMBL/GenBank/DDBJ databases">
        <authorList>
            <person name="King R."/>
        </authorList>
    </citation>
    <scope>NUCLEOTIDE SEQUENCE</scope>
</reference>
<dbReference type="Gene3D" id="1.10.472.10">
    <property type="entry name" value="Cyclin-like"/>
    <property type="match status" value="2"/>
</dbReference>